<evidence type="ECO:0000256" key="1">
    <source>
        <dbReference type="SAM" id="MobiDB-lite"/>
    </source>
</evidence>
<evidence type="ECO:0000313" key="2">
    <source>
        <dbReference type="EMBL" id="EQC41010.1"/>
    </source>
</evidence>
<dbReference type="EMBL" id="JH767135">
    <property type="protein sequence ID" value="EQC41010.1"/>
    <property type="molecule type" value="Genomic_DNA"/>
</dbReference>
<evidence type="ECO:0000313" key="3">
    <source>
        <dbReference type="Proteomes" id="UP000030762"/>
    </source>
</evidence>
<dbReference type="STRING" id="1156394.T0R3W5"/>
<accession>T0R3W5</accession>
<feature type="compositionally biased region" description="Acidic residues" evidence="1">
    <location>
        <begin position="305"/>
        <end position="316"/>
    </location>
</feature>
<reference evidence="2 3" key="1">
    <citation type="submission" date="2012-04" db="EMBL/GenBank/DDBJ databases">
        <title>The Genome Sequence of Saprolegnia declina VS20.</title>
        <authorList>
            <consortium name="The Broad Institute Genome Sequencing Platform"/>
            <person name="Russ C."/>
            <person name="Nusbaum C."/>
            <person name="Tyler B."/>
            <person name="van West P."/>
            <person name="Dieguez-Uribeondo J."/>
            <person name="de Bruijn I."/>
            <person name="Tripathy S."/>
            <person name="Jiang R."/>
            <person name="Young S.K."/>
            <person name="Zeng Q."/>
            <person name="Gargeya S."/>
            <person name="Fitzgerald M."/>
            <person name="Haas B."/>
            <person name="Abouelleil A."/>
            <person name="Alvarado L."/>
            <person name="Arachchi H.M."/>
            <person name="Berlin A."/>
            <person name="Chapman S.B."/>
            <person name="Goldberg J."/>
            <person name="Griggs A."/>
            <person name="Gujja S."/>
            <person name="Hansen M."/>
            <person name="Howarth C."/>
            <person name="Imamovic A."/>
            <person name="Larimer J."/>
            <person name="McCowen C."/>
            <person name="Montmayeur A."/>
            <person name="Murphy C."/>
            <person name="Neiman D."/>
            <person name="Pearson M."/>
            <person name="Priest M."/>
            <person name="Roberts A."/>
            <person name="Saif S."/>
            <person name="Shea T."/>
            <person name="Sisk P."/>
            <person name="Sykes S."/>
            <person name="Wortman J."/>
            <person name="Nusbaum C."/>
            <person name="Birren B."/>
        </authorList>
    </citation>
    <scope>NUCLEOTIDE SEQUENCE [LARGE SCALE GENOMIC DNA]</scope>
    <source>
        <strain evidence="2 3">VS20</strain>
    </source>
</reference>
<name>T0R3W5_SAPDV</name>
<dbReference type="eggNOG" id="ENOG502S3PX">
    <property type="taxonomic scope" value="Eukaryota"/>
</dbReference>
<dbReference type="OMA" id="LYPATHH"/>
<dbReference type="RefSeq" id="XP_008605854.1">
    <property type="nucleotide sequence ID" value="XM_008607632.1"/>
</dbReference>
<dbReference type="OrthoDB" id="123520at2759"/>
<dbReference type="GeneID" id="19942795"/>
<sequence length="612" mass="68719">MHHPLSKHQWLVNEAAIAAITHADGLSPAHKSSMEVAELEQVYKVFLFYDSSFHGDQIPSINLARFLEIMRDAHILSANFSELHAEEIFATAMLGKLRTYLDADGAPALSFKLFCGALMQAAIVKFPGISPNLALRKLVRRHLFSVFNDVLVEPDGSSRRRSIAMALADAYWRPSEARGEAKLTNSRRISQVVYDKVVSRINPSPAAIVTEADIPLDVREHFSEANYRVIVDRFHLFDHMEAGVLDHEDVFVYLHGLTETFAIRDVQHATERLTSFPSNRVTLPFVFKVLSTHVERDPGAPPLPCDDDETTDEMDTEEKQNGEILPAPLTLPVHSSSEVVTPRTPHNTLLGISVNTHDDHWDVRTETAPSENTRRMSIEGLLQPRFDAKTVDSIIQRITITNASEKKKAKKISLEPQLPRIVLSIDEAISGVTKFWEGRIRGCRVIESAGILQGGEQRMMTEASTRMNSEESALLLLHHRVRARLKGGYRIIEGKRFLPDDANVPKPIVVERKRASLEKGSTVVRSTPNLPLYPATHHRALYQTSTYALPDEWVPPPELTPPDTSWVHGSFSSPIASERTRPQSNQRVQGHMYLRSPKQHRVEPLTSRPSPI</sequence>
<dbReference type="AlphaFoldDB" id="T0R3W5"/>
<gene>
    <name evidence="2" type="ORF">SDRG_02068</name>
</gene>
<proteinExistence type="predicted"/>
<dbReference type="Proteomes" id="UP000030762">
    <property type="component" value="Unassembled WGS sequence"/>
</dbReference>
<feature type="region of interest" description="Disordered" evidence="1">
    <location>
        <begin position="566"/>
        <end position="612"/>
    </location>
</feature>
<dbReference type="InParanoid" id="T0R3W5"/>
<dbReference type="VEuPathDB" id="FungiDB:SDRG_02068"/>
<keyword evidence="3" id="KW-1185">Reference proteome</keyword>
<organism evidence="2 3">
    <name type="scientific">Saprolegnia diclina (strain VS20)</name>
    <dbReference type="NCBI Taxonomy" id="1156394"/>
    <lineage>
        <taxon>Eukaryota</taxon>
        <taxon>Sar</taxon>
        <taxon>Stramenopiles</taxon>
        <taxon>Oomycota</taxon>
        <taxon>Saprolegniomycetes</taxon>
        <taxon>Saprolegniales</taxon>
        <taxon>Saprolegniaceae</taxon>
        <taxon>Saprolegnia</taxon>
    </lineage>
</organism>
<protein>
    <submittedName>
        <fullName evidence="2">Uncharacterized protein</fullName>
    </submittedName>
</protein>
<feature type="region of interest" description="Disordered" evidence="1">
    <location>
        <begin position="297"/>
        <end position="318"/>
    </location>
</feature>